<dbReference type="GO" id="GO:0016616">
    <property type="term" value="F:oxidoreductase activity, acting on the CH-OH group of donors, NAD or NADP as acceptor"/>
    <property type="evidence" value="ECO:0007669"/>
    <property type="project" value="UniProtKB-ARBA"/>
</dbReference>
<dbReference type="Proteomes" id="UP000024942">
    <property type="component" value="Unassembled WGS sequence"/>
</dbReference>
<dbReference type="RefSeq" id="WP_035538666.1">
    <property type="nucleotide sequence ID" value="NZ_ARYL01000016.1"/>
</dbReference>
<dbReference type="AlphaFoldDB" id="A0A059G6T4"/>
<dbReference type="PATRIC" id="fig|1280953.3.peg.2326"/>
<evidence type="ECO:0000313" key="7">
    <source>
        <dbReference type="EMBL" id="KDA02193.1"/>
    </source>
</evidence>
<evidence type="ECO:0000256" key="5">
    <source>
        <dbReference type="RuleBase" id="RU361277"/>
    </source>
</evidence>
<comment type="similarity">
    <text evidence="5">Belongs to the zinc-containing alcohol dehydrogenase family.</text>
</comment>
<dbReference type="InterPro" id="IPR013154">
    <property type="entry name" value="ADH-like_N"/>
</dbReference>
<name>A0A059G6T4_9PROT</name>
<feature type="domain" description="Enoyl reductase (ER)" evidence="6">
    <location>
        <begin position="8"/>
        <end position="343"/>
    </location>
</feature>
<dbReference type="InterPro" id="IPR020843">
    <property type="entry name" value="ER"/>
</dbReference>
<dbReference type="SUPFAM" id="SSF50129">
    <property type="entry name" value="GroES-like"/>
    <property type="match status" value="1"/>
</dbReference>
<dbReference type="Pfam" id="PF00107">
    <property type="entry name" value="ADH_zinc_N"/>
    <property type="match status" value="1"/>
</dbReference>
<dbReference type="CDD" id="cd08284">
    <property type="entry name" value="FDH_like_2"/>
    <property type="match status" value="1"/>
</dbReference>
<dbReference type="PROSITE" id="PS00059">
    <property type="entry name" value="ADH_ZINC"/>
    <property type="match status" value="1"/>
</dbReference>
<keyword evidence="8" id="KW-1185">Reference proteome</keyword>
<proteinExistence type="inferred from homology"/>
<evidence type="ECO:0000256" key="3">
    <source>
        <dbReference type="ARBA" id="ARBA00022833"/>
    </source>
</evidence>
<evidence type="ECO:0000313" key="8">
    <source>
        <dbReference type="Proteomes" id="UP000024942"/>
    </source>
</evidence>
<dbReference type="Gene3D" id="3.90.180.10">
    <property type="entry name" value="Medium-chain alcohol dehydrogenases, catalytic domain"/>
    <property type="match status" value="1"/>
</dbReference>
<organism evidence="7 8">
    <name type="scientific">Hyphomonas oceanitis SCH89</name>
    <dbReference type="NCBI Taxonomy" id="1280953"/>
    <lineage>
        <taxon>Bacteria</taxon>
        <taxon>Pseudomonadati</taxon>
        <taxon>Pseudomonadota</taxon>
        <taxon>Alphaproteobacteria</taxon>
        <taxon>Hyphomonadales</taxon>
        <taxon>Hyphomonadaceae</taxon>
        <taxon>Hyphomonas</taxon>
    </lineage>
</organism>
<sequence>MKGLLYRGARDIEYADAPPPQPEDIRSAIVKVTACGICGSDLHIYQGHGFSETNDYCVGHEAVGEVIETGSAVTRFKAGDKVMISAAVGCGSCPACMAGNMNRCETNNIRCYGLGHKLQGVQAEYTMVPVADFGLAKIPDGISEDQAVLLTDNLPTAWFGLKNADIKPGSTVAIVGCGPIGLMAVEGAFLMGAARVFAVDLVAERRKEAEALGAVAFDASDARDRITELTSGRMCDSVVECVGADAAIHLAMKLARNAGTVSCIGVNQSMDFKFPMALAFIKGLTFRTGTCSVPMHWPELVPLVQAGKLRPERTISHHMPLSEGAEAYRMFDARENGAMKMILTP</sequence>
<comment type="cofactor">
    <cofactor evidence="1 5">
        <name>Zn(2+)</name>
        <dbReference type="ChEBI" id="CHEBI:29105"/>
    </cofactor>
</comment>
<dbReference type="InterPro" id="IPR013149">
    <property type="entry name" value="ADH-like_C"/>
</dbReference>
<dbReference type="SMART" id="SM00829">
    <property type="entry name" value="PKS_ER"/>
    <property type="match status" value="1"/>
</dbReference>
<dbReference type="STRING" id="1280953.HOC_11538"/>
<dbReference type="eggNOG" id="COG1063">
    <property type="taxonomic scope" value="Bacteria"/>
</dbReference>
<dbReference type="InterPro" id="IPR036291">
    <property type="entry name" value="NAD(P)-bd_dom_sf"/>
</dbReference>
<dbReference type="Gene3D" id="3.40.50.720">
    <property type="entry name" value="NAD(P)-binding Rossmann-like Domain"/>
    <property type="match status" value="1"/>
</dbReference>
<evidence type="ECO:0000256" key="2">
    <source>
        <dbReference type="ARBA" id="ARBA00022723"/>
    </source>
</evidence>
<comment type="caution">
    <text evidence="7">The sequence shown here is derived from an EMBL/GenBank/DDBJ whole genome shotgun (WGS) entry which is preliminary data.</text>
</comment>
<dbReference type="Pfam" id="PF08240">
    <property type="entry name" value="ADH_N"/>
    <property type="match status" value="1"/>
</dbReference>
<dbReference type="PANTHER" id="PTHR42813">
    <property type="entry name" value="ZINC-TYPE ALCOHOL DEHYDROGENASE-LIKE"/>
    <property type="match status" value="1"/>
</dbReference>
<protein>
    <submittedName>
        <fullName evidence="7">Class III alcohol dehydrogenase</fullName>
    </submittedName>
</protein>
<keyword evidence="3 5" id="KW-0862">Zinc</keyword>
<gene>
    <name evidence="7" type="ORF">HOC_11538</name>
</gene>
<keyword evidence="2 5" id="KW-0479">Metal-binding</keyword>
<evidence type="ECO:0000256" key="1">
    <source>
        <dbReference type="ARBA" id="ARBA00001947"/>
    </source>
</evidence>
<dbReference type="GO" id="GO:0008270">
    <property type="term" value="F:zinc ion binding"/>
    <property type="evidence" value="ECO:0007669"/>
    <property type="project" value="InterPro"/>
</dbReference>
<dbReference type="PANTHER" id="PTHR42813:SF2">
    <property type="entry name" value="DEHYDROGENASE, ZINC-CONTAINING, PUTATIVE (AFU_ORTHOLOGUE AFUA_2G02810)-RELATED"/>
    <property type="match status" value="1"/>
</dbReference>
<evidence type="ECO:0000259" key="6">
    <source>
        <dbReference type="SMART" id="SM00829"/>
    </source>
</evidence>
<dbReference type="InterPro" id="IPR002328">
    <property type="entry name" value="ADH_Zn_CS"/>
</dbReference>
<dbReference type="InterPro" id="IPR011032">
    <property type="entry name" value="GroES-like_sf"/>
</dbReference>
<evidence type="ECO:0000256" key="4">
    <source>
        <dbReference type="ARBA" id="ARBA00023002"/>
    </source>
</evidence>
<keyword evidence="4" id="KW-0560">Oxidoreductase</keyword>
<reference evidence="7 8" key="1">
    <citation type="journal article" date="2014" name="Antonie Van Leeuwenhoek">
        <title>Hyphomonas beringensis sp. nov. and Hyphomonas chukchiensis sp. nov., isolated from surface seawater of the Bering Sea and Chukchi Sea.</title>
        <authorList>
            <person name="Li C."/>
            <person name="Lai Q."/>
            <person name="Li G."/>
            <person name="Dong C."/>
            <person name="Wang J."/>
            <person name="Liao Y."/>
            <person name="Shao Z."/>
        </authorList>
    </citation>
    <scope>NUCLEOTIDE SEQUENCE [LARGE SCALE GENOMIC DNA]</scope>
    <source>
        <strain evidence="7 8">SCH89</strain>
    </source>
</reference>
<dbReference type="SUPFAM" id="SSF51735">
    <property type="entry name" value="NAD(P)-binding Rossmann-fold domains"/>
    <property type="match status" value="1"/>
</dbReference>
<dbReference type="OrthoDB" id="9809185at2"/>
<accession>A0A059G6T4</accession>
<dbReference type="EMBL" id="ARYL01000016">
    <property type="protein sequence ID" value="KDA02193.1"/>
    <property type="molecule type" value="Genomic_DNA"/>
</dbReference>